<accession>A0A1G2NHI0</accession>
<dbReference type="AlphaFoldDB" id="A0A1G2NHI0"/>
<evidence type="ECO:0000313" key="2">
    <source>
        <dbReference type="Proteomes" id="UP000176221"/>
    </source>
</evidence>
<protein>
    <submittedName>
        <fullName evidence="1">Uncharacterized protein</fullName>
    </submittedName>
</protein>
<name>A0A1G2NHI0_9BACT</name>
<dbReference type="EMBL" id="MHRX01000003">
    <property type="protein sequence ID" value="OHA34919.1"/>
    <property type="molecule type" value="Genomic_DNA"/>
</dbReference>
<dbReference type="Gene3D" id="1.10.1750.10">
    <property type="match status" value="1"/>
</dbReference>
<sequence length="247" mass="26684">MKRRQKKTDRKLLEAVIAAVAMEDGVSADDIKSGKRGVATASRQKTLYLLRTGYRQSARAIKSLIQISDPTITHSIKAVRRRCKADPSFKKAVGALKVSIDTDLGHGTPRKKTITARANKVRRRTRLVECPTTEIASPATGDEPTAPSSRAGYSYADAADAVAKEMASGYNHLLLIQDRGITNMRAILAYVLCTGHHPVEAVRVIMDFRSHEEVLSAVGSAAILIEKDPHTLAAVKSIRASLGIGSS</sequence>
<comment type="caution">
    <text evidence="1">The sequence shown here is derived from an EMBL/GenBank/DDBJ whole genome shotgun (WGS) entry which is preliminary data.</text>
</comment>
<evidence type="ECO:0000313" key="1">
    <source>
        <dbReference type="EMBL" id="OHA34919.1"/>
    </source>
</evidence>
<organism evidence="1 2">
    <name type="scientific">Candidatus Taylorbacteria bacterium RIFCSPLOWO2_01_FULL_45_15b</name>
    <dbReference type="NCBI Taxonomy" id="1802319"/>
    <lineage>
        <taxon>Bacteria</taxon>
        <taxon>Candidatus Tayloriibacteriota</taxon>
    </lineage>
</organism>
<dbReference type="GO" id="GO:0043565">
    <property type="term" value="F:sequence-specific DNA binding"/>
    <property type="evidence" value="ECO:0007669"/>
    <property type="project" value="InterPro"/>
</dbReference>
<gene>
    <name evidence="1" type="ORF">A2928_02360</name>
</gene>
<dbReference type="SUPFAM" id="SSF48295">
    <property type="entry name" value="TrpR-like"/>
    <property type="match status" value="1"/>
</dbReference>
<dbReference type="Proteomes" id="UP000176221">
    <property type="component" value="Unassembled WGS sequence"/>
</dbReference>
<dbReference type="InterPro" id="IPR010921">
    <property type="entry name" value="Trp_repressor/repl_initiator"/>
</dbReference>
<dbReference type="STRING" id="1802319.A2928_02360"/>
<proteinExistence type="predicted"/>
<reference evidence="1 2" key="1">
    <citation type="journal article" date="2016" name="Nat. Commun.">
        <title>Thousands of microbial genomes shed light on interconnected biogeochemical processes in an aquifer system.</title>
        <authorList>
            <person name="Anantharaman K."/>
            <person name="Brown C.T."/>
            <person name="Hug L.A."/>
            <person name="Sharon I."/>
            <person name="Castelle C.J."/>
            <person name="Probst A.J."/>
            <person name="Thomas B.C."/>
            <person name="Singh A."/>
            <person name="Wilkins M.J."/>
            <person name="Karaoz U."/>
            <person name="Brodie E.L."/>
            <person name="Williams K.H."/>
            <person name="Hubbard S.S."/>
            <person name="Banfield J.F."/>
        </authorList>
    </citation>
    <scope>NUCLEOTIDE SEQUENCE [LARGE SCALE GENOMIC DNA]</scope>
</reference>